<feature type="region of interest" description="Disordered" evidence="2">
    <location>
        <begin position="414"/>
        <end position="489"/>
    </location>
</feature>
<feature type="region of interest" description="Disordered" evidence="2">
    <location>
        <begin position="245"/>
        <end position="313"/>
    </location>
</feature>
<name>A0A1H6CX26_9PSEU</name>
<reference evidence="4" key="1">
    <citation type="submission" date="2016-10" db="EMBL/GenBank/DDBJ databases">
        <authorList>
            <person name="de Groot N.N."/>
        </authorList>
    </citation>
    <scope>NUCLEOTIDE SEQUENCE [LARGE SCALE GENOMIC DNA]</scope>
    <source>
        <strain evidence="4">ATCC 20501</strain>
    </source>
</reference>
<feature type="compositionally biased region" description="Gly residues" evidence="2">
    <location>
        <begin position="265"/>
        <end position="313"/>
    </location>
</feature>
<feature type="compositionally biased region" description="Gly residues" evidence="2">
    <location>
        <begin position="414"/>
        <end position="455"/>
    </location>
</feature>
<accession>A0A1I1NX67</accession>
<dbReference type="InterPro" id="IPR038332">
    <property type="entry name" value="PPE_sf"/>
</dbReference>
<feature type="compositionally biased region" description="Gly residues" evidence="2">
    <location>
        <begin position="355"/>
        <end position="376"/>
    </location>
</feature>
<sequence length="489" mass="47055">MGFGDWVGDRISDVGNTIHDAGAGVFGYDTVAQKEAKERAQQASQDGQNERNELAQRNQALQDGVVGYDPPGISQCVNWSGFSHADIYRTNQDTINEGEVDKTAEAWVKLGKALRERGPQFDAKLKEIISGGWQGEAAEQAKTLGEPVKNWMEGSGNAFEMTGNNLKTVGSAAGQVKTSVPEPEGHSWGRTAASTIALGPLGGGGDALAQMKEREEAEKAAQETMGRVYSPTFTNVDAQMPAFQTPEGKVVTPPPPPPQPPTDWGRGGPGDGGGIGGGPGGGGPGGGLPGGGGPGGGYPGGGLPGGGGPGGGYPGGGGPGGGYPGGGYPGGVGPGGYTPPSGTGSAWADPPKLPGIGGPGGGLPGGGGPGGGLPGGGGPGAGGVGMVGGMAGGLGAGAAGAGMAAGGRAGASGLGAGGAAGAGAGSGAGAAGARGAGGGRGMMGGGMGAAGQRGQGGEDDEHERPSWLEEQEDIWMNDMPKTAPPVLGE</sequence>
<evidence type="ECO:0000256" key="2">
    <source>
        <dbReference type="SAM" id="MobiDB-lite"/>
    </source>
</evidence>
<feature type="domain" description="PPE" evidence="3">
    <location>
        <begin position="102"/>
        <end position="191"/>
    </location>
</feature>
<dbReference type="Proteomes" id="UP000199690">
    <property type="component" value="Unassembled WGS sequence"/>
</dbReference>
<feature type="compositionally biased region" description="Pro residues" evidence="2">
    <location>
        <begin position="252"/>
        <end position="261"/>
    </location>
</feature>
<keyword evidence="6" id="KW-1185">Reference proteome</keyword>
<evidence type="ECO:0000313" key="7">
    <source>
        <dbReference type="Proteomes" id="UP000236729"/>
    </source>
</evidence>
<dbReference type="AlphaFoldDB" id="A0A1H6CX26"/>
<evidence type="ECO:0000313" key="4">
    <source>
        <dbReference type="EMBL" id="SEG77377.1"/>
    </source>
</evidence>
<dbReference type="EMBL" id="FNVB01000005">
    <property type="protein sequence ID" value="SEG77377.1"/>
    <property type="molecule type" value="Genomic_DNA"/>
</dbReference>
<dbReference type="Proteomes" id="UP000236729">
    <property type="component" value="Unassembled WGS sequence"/>
</dbReference>
<dbReference type="Gene3D" id="1.20.1260.20">
    <property type="entry name" value="PPE superfamily"/>
    <property type="match status" value="1"/>
</dbReference>
<accession>A0A1H6CX26</accession>
<reference evidence="6 7" key="2">
    <citation type="submission" date="2016-10" db="EMBL/GenBank/DDBJ databases">
        <authorList>
            <person name="Varghese N."/>
            <person name="Submissions S."/>
        </authorList>
    </citation>
    <scope>NUCLEOTIDE SEQUENCE [LARGE SCALE GENOMIC DNA]</scope>
    <source>
        <strain evidence="7">ATCC 20501</strain>
        <strain evidence="5 6">CGMCC 4.3529</strain>
    </source>
</reference>
<dbReference type="SMR" id="A0A1H6CX26"/>
<dbReference type="InterPro" id="IPR000030">
    <property type="entry name" value="PPE_dom"/>
</dbReference>
<evidence type="ECO:0000259" key="3">
    <source>
        <dbReference type="Pfam" id="PF00823"/>
    </source>
</evidence>
<gene>
    <name evidence="4" type="ORF">SAMN02982929_03637</name>
    <name evidence="5" type="ORF">SAMN05216506_102231</name>
</gene>
<dbReference type="EMBL" id="FOME01000002">
    <property type="protein sequence ID" value="SFD02189.1"/>
    <property type="molecule type" value="Genomic_DNA"/>
</dbReference>
<evidence type="ECO:0000313" key="6">
    <source>
        <dbReference type="Proteomes" id="UP000199690"/>
    </source>
</evidence>
<comment type="similarity">
    <text evidence="1">Belongs to the mycobacterial PPE family.</text>
</comment>
<evidence type="ECO:0000256" key="1">
    <source>
        <dbReference type="ARBA" id="ARBA00010652"/>
    </source>
</evidence>
<dbReference type="RefSeq" id="WP_177247477.1">
    <property type="nucleotide sequence ID" value="NZ_FNVB01000005.1"/>
</dbReference>
<organism evidence="4 7">
    <name type="scientific">Saccharopolyspora kobensis</name>
    <dbReference type="NCBI Taxonomy" id="146035"/>
    <lineage>
        <taxon>Bacteria</taxon>
        <taxon>Bacillati</taxon>
        <taxon>Actinomycetota</taxon>
        <taxon>Actinomycetes</taxon>
        <taxon>Pseudonocardiales</taxon>
        <taxon>Pseudonocardiaceae</taxon>
        <taxon>Saccharopolyspora</taxon>
    </lineage>
</organism>
<dbReference type="Pfam" id="PF00823">
    <property type="entry name" value="PPE"/>
    <property type="match status" value="1"/>
</dbReference>
<protein>
    <recommendedName>
        <fullName evidence="3">PPE domain-containing protein</fullName>
    </recommendedName>
</protein>
<feature type="region of interest" description="Disordered" evidence="2">
    <location>
        <begin position="332"/>
        <end position="376"/>
    </location>
</feature>
<proteinExistence type="inferred from homology"/>
<evidence type="ECO:0000313" key="5">
    <source>
        <dbReference type="EMBL" id="SFD02189.1"/>
    </source>
</evidence>